<dbReference type="Pfam" id="PF00847">
    <property type="entry name" value="AP2"/>
    <property type="match status" value="1"/>
</dbReference>
<dbReference type="KEGG" id="bdw:94335839"/>
<keyword evidence="5" id="KW-0539">Nucleus</keyword>
<comment type="subcellular location">
    <subcellularLocation>
        <location evidence="1">Nucleus</location>
    </subcellularLocation>
</comment>
<evidence type="ECO:0000256" key="3">
    <source>
        <dbReference type="ARBA" id="ARBA00023125"/>
    </source>
</evidence>
<feature type="domain" description="AP2/ERF" evidence="7">
    <location>
        <begin position="544"/>
        <end position="595"/>
    </location>
</feature>
<feature type="region of interest" description="Disordered" evidence="6">
    <location>
        <begin position="374"/>
        <end position="393"/>
    </location>
</feature>
<accession>A0AAD9UNW4</accession>
<dbReference type="GeneID" id="94335839"/>
<evidence type="ECO:0000313" key="8">
    <source>
        <dbReference type="EMBL" id="KAK2196299.1"/>
    </source>
</evidence>
<dbReference type="Proteomes" id="UP001214638">
    <property type="component" value="Unassembled WGS sequence"/>
</dbReference>
<evidence type="ECO:0000313" key="9">
    <source>
        <dbReference type="Proteomes" id="UP001214638"/>
    </source>
</evidence>
<organism evidence="8 9">
    <name type="scientific">Babesia duncani</name>
    <dbReference type="NCBI Taxonomy" id="323732"/>
    <lineage>
        <taxon>Eukaryota</taxon>
        <taxon>Sar</taxon>
        <taxon>Alveolata</taxon>
        <taxon>Apicomplexa</taxon>
        <taxon>Aconoidasida</taxon>
        <taxon>Piroplasmida</taxon>
        <taxon>Babesiidae</taxon>
        <taxon>Babesia</taxon>
    </lineage>
</organism>
<dbReference type="GO" id="GO:0003677">
    <property type="term" value="F:DNA binding"/>
    <property type="evidence" value="ECO:0007669"/>
    <property type="project" value="UniProtKB-KW"/>
</dbReference>
<sequence length="602" mass="66713">MALVEGDGDLEEVTHVLDSSTQGNGYLKTLPESGTFEHLDIYYSEYQNTSVHDSEFKGVFDDVDTITTNVDSTPVADSDLGLEHFDDSLYRQGFQNAYNAVFMQKKGCQVHQGDFIKSALETAPFFEDDFRCVTKRIAFCNAQGIPQGHYSNAQPLNHSLNAQQASRHTCCVNATRPEESISAQAQMQSQYHQMPQGHHASPMGVVPADGHGGSIVQPGTLELGMHASHAPPPTSTIAPGNVGQPLGSRSRMIPRMNPFGMDYSYSDLYLATSLTNKCENLVMPNHANSNYCVYVGADYNALVCNCNMSRYIGGNAHATSCNVVAAEVEMSTESMPVSKASRLYGLVDKWENHQNGDMGMEQMSRMNSSATTLSTASTVSSFPSHPNNLMLDNSSPYSQATAVHTLDDAIAQRLKQQQFNCQQMSKNYYTPKLGDAYIQRVRDMAKNGNTLVSEIAGIHSDDVEFRHSQLMDSLAEKRNRIQGNMQQQGVDGNCNLSLNLPLNFLPQAESQSNIASQAKQLSAAAKAEKKKHVIQHHHHHSGEKVSGVWYDTNRHLWRVVYMKGNKRKTQGFSSIKLGYEEARRKAIQMRHEMVALRRTDKI</sequence>
<protein>
    <submittedName>
        <fullName evidence="8">AP2-ERF domain</fullName>
    </submittedName>
</protein>
<reference evidence="8" key="1">
    <citation type="journal article" date="2023" name="Nat. Microbiol.">
        <title>Babesia duncani multi-omics identifies virulence factors and drug targets.</title>
        <authorList>
            <person name="Singh P."/>
            <person name="Lonardi S."/>
            <person name="Liang Q."/>
            <person name="Vydyam P."/>
            <person name="Khabirova E."/>
            <person name="Fang T."/>
            <person name="Gihaz S."/>
            <person name="Thekkiniath J."/>
            <person name="Munshi M."/>
            <person name="Abel S."/>
            <person name="Ciampossin L."/>
            <person name="Batugedara G."/>
            <person name="Gupta M."/>
            <person name="Lu X.M."/>
            <person name="Lenz T."/>
            <person name="Chakravarty S."/>
            <person name="Cornillot E."/>
            <person name="Hu Y."/>
            <person name="Ma W."/>
            <person name="Gonzalez L.M."/>
            <person name="Sanchez S."/>
            <person name="Estrada K."/>
            <person name="Sanchez-Flores A."/>
            <person name="Montero E."/>
            <person name="Harb O.S."/>
            <person name="Le Roch K.G."/>
            <person name="Mamoun C.B."/>
        </authorList>
    </citation>
    <scope>NUCLEOTIDE SEQUENCE</scope>
    <source>
        <strain evidence="8">WA1</strain>
    </source>
</reference>
<dbReference type="GO" id="GO:0003700">
    <property type="term" value="F:DNA-binding transcription factor activity"/>
    <property type="evidence" value="ECO:0007669"/>
    <property type="project" value="InterPro"/>
</dbReference>
<evidence type="ECO:0000256" key="6">
    <source>
        <dbReference type="SAM" id="MobiDB-lite"/>
    </source>
</evidence>
<keyword evidence="9" id="KW-1185">Reference proteome</keyword>
<dbReference type="Gene3D" id="1.20.5.2050">
    <property type="match status" value="1"/>
</dbReference>
<evidence type="ECO:0000256" key="5">
    <source>
        <dbReference type="ARBA" id="ARBA00023242"/>
    </source>
</evidence>
<keyword evidence="4" id="KW-0804">Transcription</keyword>
<gene>
    <name evidence="8" type="ORF">BdWA1_001541</name>
</gene>
<dbReference type="EMBL" id="JALLKP010000002">
    <property type="protein sequence ID" value="KAK2196299.1"/>
    <property type="molecule type" value="Genomic_DNA"/>
</dbReference>
<dbReference type="RefSeq" id="XP_067803141.1">
    <property type="nucleotide sequence ID" value="XM_067946577.1"/>
</dbReference>
<evidence type="ECO:0000256" key="2">
    <source>
        <dbReference type="ARBA" id="ARBA00023015"/>
    </source>
</evidence>
<keyword evidence="2" id="KW-0805">Transcription regulation</keyword>
<evidence type="ECO:0000256" key="4">
    <source>
        <dbReference type="ARBA" id="ARBA00023163"/>
    </source>
</evidence>
<comment type="caution">
    <text evidence="8">The sequence shown here is derived from an EMBL/GenBank/DDBJ whole genome shotgun (WGS) entry which is preliminary data.</text>
</comment>
<feature type="compositionally biased region" description="Polar residues" evidence="6">
    <location>
        <begin position="382"/>
        <end position="393"/>
    </location>
</feature>
<evidence type="ECO:0000259" key="7">
    <source>
        <dbReference type="Pfam" id="PF00847"/>
    </source>
</evidence>
<keyword evidence="3" id="KW-0238">DNA-binding</keyword>
<dbReference type="InterPro" id="IPR001471">
    <property type="entry name" value="AP2/ERF_dom"/>
</dbReference>
<name>A0AAD9UNW4_9APIC</name>
<proteinExistence type="predicted"/>
<evidence type="ECO:0000256" key="1">
    <source>
        <dbReference type="ARBA" id="ARBA00004123"/>
    </source>
</evidence>
<dbReference type="AlphaFoldDB" id="A0AAD9UNW4"/>
<dbReference type="GO" id="GO:0005634">
    <property type="term" value="C:nucleus"/>
    <property type="evidence" value="ECO:0007669"/>
    <property type="project" value="UniProtKB-SubCell"/>
</dbReference>